<gene>
    <name evidence="2" type="ORF">SAMN04488556_2863</name>
</gene>
<feature type="transmembrane region" description="Helical" evidence="1">
    <location>
        <begin position="93"/>
        <end position="119"/>
    </location>
</feature>
<evidence type="ECO:0000313" key="2">
    <source>
        <dbReference type="EMBL" id="SFS79549.1"/>
    </source>
</evidence>
<organism evidence="2 3">
    <name type="scientific">Halostagnicola kamekurae</name>
    <dbReference type="NCBI Taxonomy" id="619731"/>
    <lineage>
        <taxon>Archaea</taxon>
        <taxon>Methanobacteriati</taxon>
        <taxon>Methanobacteriota</taxon>
        <taxon>Stenosarchaea group</taxon>
        <taxon>Halobacteria</taxon>
        <taxon>Halobacteriales</taxon>
        <taxon>Natrialbaceae</taxon>
        <taxon>Halostagnicola</taxon>
    </lineage>
</organism>
<dbReference type="EMBL" id="FOZS01000002">
    <property type="protein sequence ID" value="SFS79549.1"/>
    <property type="molecule type" value="Genomic_DNA"/>
</dbReference>
<feature type="transmembrane region" description="Helical" evidence="1">
    <location>
        <begin position="16"/>
        <end position="35"/>
    </location>
</feature>
<proteinExistence type="predicted"/>
<keyword evidence="1" id="KW-0472">Membrane</keyword>
<dbReference type="AlphaFoldDB" id="A0A1I6SRP6"/>
<dbReference type="OrthoDB" id="203253at2157"/>
<feature type="transmembrane region" description="Helical" evidence="1">
    <location>
        <begin position="55"/>
        <end position="81"/>
    </location>
</feature>
<name>A0A1I6SRP6_9EURY</name>
<evidence type="ECO:0000313" key="3">
    <source>
        <dbReference type="Proteomes" id="UP000199199"/>
    </source>
</evidence>
<protein>
    <recommendedName>
        <fullName evidence="4">Yip1 domain-containing protein</fullName>
    </recommendedName>
</protein>
<reference evidence="3" key="1">
    <citation type="submission" date="2016-10" db="EMBL/GenBank/DDBJ databases">
        <authorList>
            <person name="Varghese N."/>
            <person name="Submissions S."/>
        </authorList>
    </citation>
    <scope>NUCLEOTIDE SEQUENCE [LARGE SCALE GENOMIC DNA]</scope>
    <source>
        <strain evidence="3">DSM 22427</strain>
    </source>
</reference>
<sequence length="164" mass="17320">MAVERSVGIREAEDEAFASAVIGALVAGVVFGILLHRAGRMTAVAALYGQDGVAVAWAFHFLHSFLAGVVFLAVVVLLSRLDPFGATSLGRPIGFPVATAVAGLLYGIVLWGLLVATLVPLWGRIVGFERPFPFLHRPTLVGLAVFGGLLGSLYGIFFLLSTRQ</sequence>
<feature type="transmembrane region" description="Helical" evidence="1">
    <location>
        <begin position="139"/>
        <end position="160"/>
    </location>
</feature>
<keyword evidence="1" id="KW-1133">Transmembrane helix</keyword>
<dbReference type="RefSeq" id="WP_092905260.1">
    <property type="nucleotide sequence ID" value="NZ_FOZS01000002.1"/>
</dbReference>
<keyword evidence="1" id="KW-0812">Transmembrane</keyword>
<dbReference type="Proteomes" id="UP000199199">
    <property type="component" value="Unassembled WGS sequence"/>
</dbReference>
<evidence type="ECO:0000256" key="1">
    <source>
        <dbReference type="SAM" id="Phobius"/>
    </source>
</evidence>
<evidence type="ECO:0008006" key="4">
    <source>
        <dbReference type="Google" id="ProtNLM"/>
    </source>
</evidence>
<keyword evidence="3" id="KW-1185">Reference proteome</keyword>
<accession>A0A1I6SRP6</accession>